<protein>
    <recommendedName>
        <fullName evidence="2">C2H2-type domain-containing protein</fullName>
    </recommendedName>
</protein>
<reference evidence="3 4" key="1">
    <citation type="submission" date="2014-06" db="EMBL/GenBank/DDBJ databases">
        <title>Evolutionary Origins and Diversification of the Mycorrhizal Mutualists.</title>
        <authorList>
            <consortium name="DOE Joint Genome Institute"/>
            <consortium name="Mycorrhizal Genomics Consortium"/>
            <person name="Kohler A."/>
            <person name="Kuo A."/>
            <person name="Nagy L.G."/>
            <person name="Floudas D."/>
            <person name="Copeland A."/>
            <person name="Barry K.W."/>
            <person name="Cichocki N."/>
            <person name="Veneault-Fourrey C."/>
            <person name="LaButti K."/>
            <person name="Lindquist E.A."/>
            <person name="Lipzen A."/>
            <person name="Lundell T."/>
            <person name="Morin E."/>
            <person name="Murat C."/>
            <person name="Riley R."/>
            <person name="Ohm R."/>
            <person name="Sun H."/>
            <person name="Tunlid A."/>
            <person name="Henrissat B."/>
            <person name="Grigoriev I.V."/>
            <person name="Hibbett D.S."/>
            <person name="Martin F."/>
        </authorList>
    </citation>
    <scope>NUCLEOTIDE SEQUENCE [LARGE SCALE GENOMIC DNA]</scope>
    <source>
        <strain evidence="3 4">FD-325 SS-3</strain>
    </source>
</reference>
<evidence type="ECO:0000313" key="4">
    <source>
        <dbReference type="Proteomes" id="UP000053263"/>
    </source>
</evidence>
<evidence type="ECO:0000313" key="3">
    <source>
        <dbReference type="EMBL" id="KII82612.1"/>
    </source>
</evidence>
<dbReference type="HOGENOM" id="CLU_811628_0_0_1"/>
<name>A0A0C9SPG3_PLICR</name>
<accession>A0A0C9SPG3</accession>
<evidence type="ECO:0000256" key="1">
    <source>
        <dbReference type="SAM" id="MobiDB-lite"/>
    </source>
</evidence>
<keyword evidence="4" id="KW-1185">Reference proteome</keyword>
<feature type="compositionally biased region" description="Polar residues" evidence="1">
    <location>
        <begin position="1"/>
        <end position="18"/>
    </location>
</feature>
<sequence length="342" mass="38806">MLSLSDGTNIPRSAQTSGRTHEAHLASKVSHAGIRQWNKALALERQKSEAQEYLTDAVAMLSTSSWWDPTYFSARSKAPPTTEPWMQGSIPMDQTWRYFLCTECDTYLVRGRQQKRHICSAHPDNNKRSTSFSLKKFPDTRRFVYVHDITNSILFDCIDSTSLESLIKLRAADILTANATSVRLPRGDYASVQGFIYVSATDAQDPKELMTAAFDVFIQEKSTCPPEFRAEDATCVNKPWTAEGQDFLKVLAGKSKKTLFLTCCEYGWASVLARDQGNRKWEHTCEFGRDSGRVKAYGPCNTVKTRPVKSFLDLPPNWASRAWFWQRRQGLGDTQVQMWKAD</sequence>
<feature type="domain" description="C2H2-type" evidence="2">
    <location>
        <begin position="101"/>
        <end position="122"/>
    </location>
</feature>
<dbReference type="AlphaFoldDB" id="A0A0C9SPG3"/>
<dbReference type="PROSITE" id="PS00028">
    <property type="entry name" value="ZINC_FINGER_C2H2_1"/>
    <property type="match status" value="1"/>
</dbReference>
<evidence type="ECO:0000259" key="2">
    <source>
        <dbReference type="PROSITE" id="PS00028"/>
    </source>
</evidence>
<organism evidence="3 4">
    <name type="scientific">Plicaturopsis crispa FD-325 SS-3</name>
    <dbReference type="NCBI Taxonomy" id="944288"/>
    <lineage>
        <taxon>Eukaryota</taxon>
        <taxon>Fungi</taxon>
        <taxon>Dikarya</taxon>
        <taxon>Basidiomycota</taxon>
        <taxon>Agaricomycotina</taxon>
        <taxon>Agaricomycetes</taxon>
        <taxon>Agaricomycetidae</taxon>
        <taxon>Amylocorticiales</taxon>
        <taxon>Amylocorticiaceae</taxon>
        <taxon>Plicatura</taxon>
        <taxon>Plicaturopsis crispa</taxon>
    </lineage>
</organism>
<dbReference type="Proteomes" id="UP000053263">
    <property type="component" value="Unassembled WGS sequence"/>
</dbReference>
<dbReference type="InterPro" id="IPR013087">
    <property type="entry name" value="Znf_C2H2_type"/>
</dbReference>
<dbReference type="EMBL" id="KN832856">
    <property type="protein sequence ID" value="KII82612.1"/>
    <property type="molecule type" value="Genomic_DNA"/>
</dbReference>
<feature type="region of interest" description="Disordered" evidence="1">
    <location>
        <begin position="1"/>
        <end position="25"/>
    </location>
</feature>
<proteinExistence type="predicted"/>
<gene>
    <name evidence="3" type="ORF">PLICRDRAFT_181261</name>
</gene>